<dbReference type="InterPro" id="IPR041881">
    <property type="entry name" value="PqqD_sf"/>
</dbReference>
<proteinExistence type="predicted"/>
<reference evidence="1 2" key="1">
    <citation type="submission" date="2015-09" db="EMBL/GenBank/DDBJ databases">
        <authorList>
            <consortium name="Pathogen Informatics"/>
        </authorList>
    </citation>
    <scope>NUCLEOTIDE SEQUENCE [LARGE SCALE GENOMIC DNA]</scope>
    <source>
        <strain evidence="1 2">2789STDY5608849</strain>
    </source>
</reference>
<dbReference type="Proteomes" id="UP000095706">
    <property type="component" value="Unassembled WGS sequence"/>
</dbReference>
<dbReference type="InterPro" id="IPR008792">
    <property type="entry name" value="PQQD"/>
</dbReference>
<dbReference type="RefSeq" id="WP_055227841.1">
    <property type="nucleotide sequence ID" value="NZ_CYYV01000008.1"/>
</dbReference>
<protein>
    <submittedName>
        <fullName evidence="1">Coenzyme PQQ synthesis protein D (PqqD)</fullName>
    </submittedName>
</protein>
<dbReference type="EMBL" id="CYYV01000008">
    <property type="protein sequence ID" value="CUO38742.1"/>
    <property type="molecule type" value="Genomic_DNA"/>
</dbReference>
<accession>A0A174EL49</accession>
<dbReference type="Pfam" id="PF05402">
    <property type="entry name" value="PqqD"/>
    <property type="match status" value="1"/>
</dbReference>
<organism evidence="1 2">
    <name type="scientific">Fusicatenibacter saccharivorans</name>
    <dbReference type="NCBI Taxonomy" id="1150298"/>
    <lineage>
        <taxon>Bacteria</taxon>
        <taxon>Bacillati</taxon>
        <taxon>Bacillota</taxon>
        <taxon>Clostridia</taxon>
        <taxon>Lachnospirales</taxon>
        <taxon>Lachnospiraceae</taxon>
        <taxon>Fusicatenibacter</taxon>
    </lineage>
</organism>
<dbReference type="AlphaFoldDB" id="A0A174EL49"/>
<dbReference type="Gene3D" id="1.10.10.1150">
    <property type="entry name" value="Coenzyme PQQ synthesis protein D (PqqD)"/>
    <property type="match status" value="1"/>
</dbReference>
<evidence type="ECO:0000313" key="2">
    <source>
        <dbReference type="Proteomes" id="UP000095706"/>
    </source>
</evidence>
<gene>
    <name evidence="1" type="ORF">ERS852406_01862</name>
</gene>
<name>A0A174EL49_9FIRM</name>
<sequence length="112" mass="12630">MEPMASPTWSDLLQTIKEKKYRVSADYLLREIAGEYAIIPVGAACQISNAVMVPNDTAVFLWNTFQQPHTISEVVAQAAEEYEAPEEKIQDSVLNFVHDTLKYQLLEEVVSL</sequence>
<evidence type="ECO:0000313" key="1">
    <source>
        <dbReference type="EMBL" id="CUO38742.1"/>
    </source>
</evidence>